<proteinExistence type="predicted"/>
<name>A0A0M6WP53_9FIRM</name>
<sequence length="371" mass="41710">MKFIKISAFAIVLLLLMQIVSKAFIAIDSSDIENIYGFYAEPENSLDMVMIGPSEVYTGYAPALAWEEYGLKSCNLSIGAVPCNMYKSIVTEIVKRQKPKLLVISAAAFSQGNWNLTDEVYLRKWIDNMPMSQNKLDTVKTIPKNINKDDEKVKDNISDTLYFPLEKYHGNWKDPEAVYTSFVTRAYMRLSGGGYLKGFYSKTGITGGRDNLANIGQPTKEAYVLTDECRAYLKELLSYCNKLGIEHVLLLQPPHETQAADKSGLEQIESITKAYGYDFLDLSTDYESIAGIDDSHDFADFEHLNAYGAQKLSSYIGDMAVNQYGIKSDTAKSELSRWKKSVKRTKKALKMAREYTDRGEAQVVGEYEAAK</sequence>
<dbReference type="EMBL" id="CVRQ01000022">
    <property type="protein sequence ID" value="CRL39136.1"/>
    <property type="molecule type" value="Genomic_DNA"/>
</dbReference>
<accession>A0A0M6WP53</accession>
<protein>
    <recommendedName>
        <fullName evidence="3">SGNH/GDSL hydrolase family protein</fullName>
    </recommendedName>
</protein>
<evidence type="ECO:0000313" key="2">
    <source>
        <dbReference type="Proteomes" id="UP000049472"/>
    </source>
</evidence>
<evidence type="ECO:0000313" key="1">
    <source>
        <dbReference type="EMBL" id="CRL39136.1"/>
    </source>
</evidence>
<organism evidence="1 2">
    <name type="scientific">Agathobacter rectalis</name>
    <dbReference type="NCBI Taxonomy" id="39491"/>
    <lineage>
        <taxon>Bacteria</taxon>
        <taxon>Bacillati</taxon>
        <taxon>Bacillota</taxon>
        <taxon>Clostridia</taxon>
        <taxon>Lachnospirales</taxon>
        <taxon>Lachnospiraceae</taxon>
        <taxon>Agathobacter</taxon>
    </lineage>
</organism>
<dbReference type="RefSeq" id="WP_055062098.1">
    <property type="nucleotide sequence ID" value="NZ_AP031452.1"/>
</dbReference>
<dbReference type="AlphaFoldDB" id="A0A0M6WP53"/>
<evidence type="ECO:0008006" key="3">
    <source>
        <dbReference type="Google" id="ProtNLM"/>
    </source>
</evidence>
<gene>
    <name evidence="1" type="ORF">T1815_20091</name>
</gene>
<reference evidence="2" key="1">
    <citation type="submission" date="2015-05" db="EMBL/GenBank/DDBJ databases">
        <authorList>
            <consortium name="Pathogen Informatics"/>
        </authorList>
    </citation>
    <scope>NUCLEOTIDE SEQUENCE [LARGE SCALE GENOMIC DNA]</scope>
    <source>
        <strain evidence="2">T1-815</strain>
    </source>
</reference>
<dbReference type="SUPFAM" id="SSF52266">
    <property type="entry name" value="SGNH hydrolase"/>
    <property type="match status" value="1"/>
</dbReference>
<keyword evidence="2" id="KW-1185">Reference proteome</keyword>
<dbReference type="Proteomes" id="UP000049472">
    <property type="component" value="Unassembled WGS sequence"/>
</dbReference>